<evidence type="ECO:0000313" key="2">
    <source>
        <dbReference type="EMBL" id="ACA88655.1"/>
    </source>
</evidence>
<dbReference type="RefSeq" id="WP_012326981.1">
    <property type="nucleotide sequence ID" value="NC_010506.1"/>
</dbReference>
<accession>B1KK24</accession>
<dbReference type="InterPro" id="IPR013320">
    <property type="entry name" value="ConA-like_dom_sf"/>
</dbReference>
<sequence precursor="true">MINIIRLFIFLLLLFPVIVAAVPQCDEIFTDPPTDNLFPNGLNPPADIGPSLGNLTCDRNGCTGHSSSFTPGNYNFNNGNLKNGSVITTNGKTTRLYFDTLTLNNASINRTGETEDLIIFVKGGLSIAGQNFINGIVYAGGAVDLAGNATIDGALASGGGMTIGGNGSIDFDEEAIENADFGGMCNNNQSSFNIQFGKASSTTVTFDKAFDSGVTPIVFLMPTISANNPDTNDGPASVVPVNITSSGFTWRQEEPASAGNRYIASQTMAEVHWIAVTPGEHTLSDGTELVAKVINQNRAFGLNNSPYTNIPLDSDLDVVLNQKLTSVNNCWLTSTSEFYGSGIRLALDAAEVRIGSRCQTGNRNSLQNERVGYLAIESGTGTFSFDGDEIIYQFARQYQTAPGTGDLSYQCGSESTLTGFNNAPTLVAGKNSRRGGDGGWLRRCKLTNNRVSMVNDEDTYQNTERRHVYEFYSFVALEKKERQLTCFNDDFSQGSLTDNWVVAKSSGSFTPAIVNGRLRQTESAGYQATSATYQRLFLAADNLVTIEFDHFAYGGNGADGIAVVLSDASVTPQPGAAGGPLGYGARSNVDGFAGGWLGIGIDEYGNFSGEGSNTDNVGRRRQSVAVRGSGSGTSGYGYLKGACNNGTTNTNGDCLNPRVDNNNGSPTHRYRITVDSRVAGQSIVEVQRKTSGGFVSIVPPFDAASETGQAAVPDDFILSLTGSTGGLTNIHEIDNVEVCALESRPVGVVIDHFEFTHSGSALTCSPENITIKACANADCSQTVPDQVTATLSPASVTGGGGWSGTGVVGNQVTFTGGSAQIQLSRTTLGSVTMDMTGSTPGAKPFSQTLCRVGTSTPTTQNCTLTYADSGFVFGDLTASPNNGIPDEFSNKPSQNILVNAVKKDEITKQCIAGFANEQKSVAFWSSYTSPNSGTKKVKVKSGATEIDAGLNLAGAVPLNLSFNAQGQATIDVNYADAGQMTLNARYTGSGDEAGLIMDGADTFVRYPKGLCVLPETAAICTAGASCNVYKMAGESFPFVVKAMAWESDSDGDLCDNLSTPNYTHQNIDLSLNLVAPSGGSDAAEIADYNHTASSDGANSLTRAVSEVGVFSITAEPNPSAPKPPNPYLGMVRPIEPGTSEPIGRFVPAYFELSGQSIMPACSNSFSYMEQPFSLMMTLSAKNSANAITKNYFGGFAKGTAGLVAENNLNGIDLGARLSGLSALSWPTSNTGGNSRGTAVVNDNIQFSRLGNLPDGPYQLLDIGVRMDDGEGTTHYSFIKDPDMNAASAGSCSGAGCDAKKVSTQDLRYGRMVLENGYGPESESLRLPLRTEYVSAVTAGVPIWTINTDDSCSVYNTLTSLDTSETATTGLNMTLPPGFPTINAYSDIDLTLQSGVVASGVDQLYFSVPNASGEVPLKQHVEPWLKWYWNYDGNNPNGLYDPRASAFFGTYRGHDKVIYWREVN</sequence>
<keyword evidence="3" id="KW-1185">Reference proteome</keyword>
<name>B1KK24_SHEWM</name>
<evidence type="ECO:0000313" key="3">
    <source>
        <dbReference type="Proteomes" id="UP000002168"/>
    </source>
</evidence>
<dbReference type="Gene3D" id="2.60.40.2080">
    <property type="match status" value="1"/>
</dbReference>
<dbReference type="HOGENOM" id="CLU_004043_0_0_6"/>
<organism evidence="2 3">
    <name type="scientific">Shewanella woodyi (strain ATCC 51908 / MS32)</name>
    <dbReference type="NCBI Taxonomy" id="392500"/>
    <lineage>
        <taxon>Bacteria</taxon>
        <taxon>Pseudomonadati</taxon>
        <taxon>Pseudomonadota</taxon>
        <taxon>Gammaproteobacteria</taxon>
        <taxon>Alteromonadales</taxon>
        <taxon>Shewanellaceae</taxon>
        <taxon>Shewanella</taxon>
    </lineage>
</organism>
<dbReference type="eggNOG" id="COG5571">
    <property type="taxonomic scope" value="Bacteria"/>
</dbReference>
<dbReference type="KEGG" id="swd:Swoo_4403"/>
<dbReference type="eggNOG" id="COG3210">
    <property type="taxonomic scope" value="Bacteria"/>
</dbReference>
<dbReference type="EMBL" id="CP000961">
    <property type="protein sequence ID" value="ACA88655.1"/>
    <property type="molecule type" value="Genomic_DNA"/>
</dbReference>
<gene>
    <name evidence="2" type="ordered locus">Swoo_4403</name>
</gene>
<dbReference type="InterPro" id="IPR037221">
    <property type="entry name" value="H-type_lectin_dom_sf"/>
</dbReference>
<dbReference type="InterPro" id="IPR046524">
    <property type="entry name" value="DUF6701"/>
</dbReference>
<reference evidence="2 3" key="1">
    <citation type="submission" date="2008-02" db="EMBL/GenBank/DDBJ databases">
        <title>Complete sequence of Shewanella woodyi ATCC 51908.</title>
        <authorList>
            <consortium name="US DOE Joint Genome Institute"/>
            <person name="Copeland A."/>
            <person name="Lucas S."/>
            <person name="Lapidus A."/>
            <person name="Glavina del Rio T."/>
            <person name="Dalin E."/>
            <person name="Tice H."/>
            <person name="Bruce D."/>
            <person name="Goodwin L."/>
            <person name="Pitluck S."/>
            <person name="Sims D."/>
            <person name="Brettin T."/>
            <person name="Detter J.C."/>
            <person name="Han C."/>
            <person name="Kuske C.R."/>
            <person name="Schmutz J."/>
            <person name="Larimer F."/>
            <person name="Land M."/>
            <person name="Hauser L."/>
            <person name="Kyrpides N."/>
            <person name="Lykidis A."/>
            <person name="Zhao J.-S."/>
            <person name="Richardson P."/>
        </authorList>
    </citation>
    <scope>NUCLEOTIDE SEQUENCE [LARGE SCALE GENOMIC DNA]</scope>
    <source>
        <strain evidence="3">ATCC 51908 / MS32</strain>
    </source>
</reference>
<evidence type="ECO:0000259" key="1">
    <source>
        <dbReference type="Pfam" id="PF20419"/>
    </source>
</evidence>
<dbReference type="Pfam" id="PF20419">
    <property type="entry name" value="DUF6701"/>
    <property type="match status" value="1"/>
</dbReference>
<dbReference type="Proteomes" id="UP000002168">
    <property type="component" value="Chromosome"/>
</dbReference>
<dbReference type="SUPFAM" id="SSF49899">
    <property type="entry name" value="Concanavalin A-like lectins/glucanases"/>
    <property type="match status" value="1"/>
</dbReference>
<protein>
    <recommendedName>
        <fullName evidence="1">DUF6701 domain-containing protein</fullName>
    </recommendedName>
</protein>
<dbReference type="Gene3D" id="2.60.120.200">
    <property type="match status" value="1"/>
</dbReference>
<feature type="domain" description="DUF6701" evidence="1">
    <location>
        <begin position="847"/>
        <end position="1462"/>
    </location>
</feature>
<dbReference type="STRING" id="392500.Swoo_4403"/>
<proteinExistence type="predicted"/>